<dbReference type="InterPro" id="IPR012337">
    <property type="entry name" value="RNaseH-like_sf"/>
</dbReference>
<dbReference type="InterPro" id="IPR034922">
    <property type="entry name" value="REX1-like_exo"/>
</dbReference>
<feature type="region of interest" description="Disordered" evidence="8">
    <location>
        <begin position="368"/>
        <end position="526"/>
    </location>
</feature>
<evidence type="ECO:0000256" key="7">
    <source>
        <dbReference type="PROSITE-ProRule" id="PRU00723"/>
    </source>
</evidence>
<dbReference type="Gene3D" id="3.30.420.10">
    <property type="entry name" value="Ribonuclease H-like superfamily/Ribonuclease H"/>
    <property type="match status" value="1"/>
</dbReference>
<sequence>MLPSTGYFKAINCPFYESGTCDRPYCHFKHSKREDVGITTEAIETVENRSTGQVEESKSATMNVVSQVVEGLDSTLTSGSTGTINNVTADMMEERTDTPASVNMQLPCVYNPTPIAELKKRHIPIVSYMPTRKNKVAVKRKCSPDGVKPWLNIGNESMESQNVEIKYKPTMIISPESRDTMQSYIPTCKSDSASLNSCKDGSSNEYLFKLRETYYPKCKKRREEYVPKKVKAPLKSVDGLNESAFDHFETELDMMDEVFTKSSTKSISDVQSDKMSQDNKSSINIEPKFSDDEEENNRDNVENHNHNDTNKTNIAQIDSIDSAEQIDSYRDTEKSDYLKNNQKIDAHYSKSINDNNCINENTYSNILNRDRFPNKENSKKSLQSEKGNVSEVNSNKDTFENDKEYKNRDKNKSENQKDQNTSRKRYKDKYESSKKTHSNSCSKSKSKNHVRHKSKGSRDKKYDKDKNKYKHQEKDKNKESKHKTKNDRRDHHRSEKRHGYSSEKREEHVKNKDNKSYKHSKIDRKSNDTIIEKLHIHERNKEEINSSTHKSVNNSIKNVRLNSINNNDEENEDHQSIIDNDIDVTFSTSDSDHDVQEECLKIFQEYQVPERSKEIEPSKELSAFHENEKEQKEEIGRKRVAHPSAAACVTRQIGINQQARKLINPQQKMYERWRLIRDTVTEKPITASSNISKDMRRNCPETIGITSNNDLKLNGNGRVRIAHVPYAKSLAIEKKKVTENCVGKLGDAKITDNCKTAAQTAKSGIRIAHVPQVIPQLIRPEPLQVTTQKFPLNVRQYYVNMMHDVCVLIYTNSEDAAQRAVKEEYACHERCKALAVYKNSCMLAAHRLRKEVDQNSSVDNNATTMPGSSTMSHEVILAGKVKGSWSVLKTKKSVMEFRGAILYSMLKKWIMTEQQLRDNGFPRSHPDGQKGRAKVYVTNSRNQSVLSKVPNERICSRCGQTYIIDKQGFALQPQNCIYHWGRKFTIRGESKYSCCQQYGSATGCCDAKTHVWDYTDYENLRGYVKTLPKNTPIEEQGVYALDCEMCYTTQGLELTRITVIDEDCNVVYETLVNPQNPIIDYNTRFSGITEENMKNVTTTLLDVQATLLTMFSEKTILVGHSLESDFKALRLLHGTVVDTSVMFPHKNGYPQKRALKNLCSEYLRKLIQNDVIIYDRIKSIPINFLKTLQLVDTIVKRMPSLFFMYKCDIHMSDKLWNRLLSQSQLTFELHLQFYDSTSLFFWSYVDR</sequence>
<evidence type="ECO:0000256" key="4">
    <source>
        <dbReference type="ARBA" id="ARBA00022801"/>
    </source>
</evidence>
<dbReference type="SMART" id="SM00479">
    <property type="entry name" value="EXOIII"/>
    <property type="match status" value="1"/>
</dbReference>
<dbReference type="Pfam" id="PF15870">
    <property type="entry name" value="EloA-BP1"/>
    <property type="match status" value="1"/>
</dbReference>
<gene>
    <name evidence="10" type="ORF">APICC_05076</name>
</gene>
<keyword evidence="5 10" id="KW-0269">Exonuclease</keyword>
<keyword evidence="4" id="KW-0378">Hydrolase</keyword>
<feature type="compositionally biased region" description="Basic and acidic residues" evidence="8">
    <location>
        <begin position="297"/>
        <end position="309"/>
    </location>
</feature>
<feature type="compositionally biased region" description="Basic and acidic residues" evidence="8">
    <location>
        <begin position="368"/>
        <end position="383"/>
    </location>
</feature>
<feature type="region of interest" description="Disordered" evidence="8">
    <location>
        <begin position="611"/>
        <end position="639"/>
    </location>
</feature>
<evidence type="ECO:0000256" key="6">
    <source>
        <dbReference type="ARBA" id="ARBA00023242"/>
    </source>
</evidence>
<dbReference type="AlphaFoldDB" id="A0A2A3E184"/>
<dbReference type="GO" id="GO:0005634">
    <property type="term" value="C:nucleus"/>
    <property type="evidence" value="ECO:0007669"/>
    <property type="project" value="UniProtKB-SubCell"/>
</dbReference>
<comment type="similarity">
    <text evidence="2">Belongs to the REXO1/REXO3 family.</text>
</comment>
<feature type="compositionally biased region" description="Basic and acidic residues" evidence="8">
    <location>
        <begin position="456"/>
        <end position="478"/>
    </location>
</feature>
<reference evidence="10 11" key="1">
    <citation type="submission" date="2014-07" db="EMBL/GenBank/DDBJ databases">
        <title>Genomic and transcriptomic analysis on Apis cerana provide comprehensive insights into honey bee biology.</title>
        <authorList>
            <person name="Diao Q."/>
            <person name="Sun L."/>
            <person name="Zheng H."/>
            <person name="Zheng H."/>
            <person name="Xu S."/>
            <person name="Wang S."/>
            <person name="Zeng Z."/>
            <person name="Hu F."/>
            <person name="Su S."/>
            <person name="Wu J."/>
        </authorList>
    </citation>
    <scope>NUCLEOTIDE SEQUENCE [LARGE SCALE GENOMIC DNA]</scope>
    <source>
        <tissue evidence="10">Pupae without intestine</tissue>
    </source>
</reference>
<dbReference type="InterPro" id="IPR036397">
    <property type="entry name" value="RNaseH_sf"/>
</dbReference>
<feature type="compositionally biased region" description="Basic and acidic residues" evidence="8">
    <location>
        <begin position="487"/>
        <end position="516"/>
    </location>
</feature>
<feature type="compositionally biased region" description="Basic residues" evidence="8">
    <location>
        <begin position="444"/>
        <end position="455"/>
    </location>
</feature>
<keyword evidence="6" id="KW-0539">Nucleus</keyword>
<dbReference type="InterPro" id="IPR000571">
    <property type="entry name" value="Znf_CCCH"/>
</dbReference>
<dbReference type="InterPro" id="IPR047021">
    <property type="entry name" value="REXO1/3/4-like"/>
</dbReference>
<keyword evidence="7" id="KW-0862">Zinc</keyword>
<comment type="subcellular location">
    <subcellularLocation>
        <location evidence="1">Nucleus</location>
    </subcellularLocation>
</comment>
<feature type="domain" description="C3H1-type" evidence="9">
    <location>
        <begin position="7"/>
        <end position="33"/>
    </location>
</feature>
<dbReference type="STRING" id="94128.A0A2A3E184"/>
<dbReference type="EMBL" id="KZ288455">
    <property type="protein sequence ID" value="PBC25513.1"/>
    <property type="molecule type" value="Genomic_DNA"/>
</dbReference>
<dbReference type="GO" id="GO:0010629">
    <property type="term" value="P:negative regulation of gene expression"/>
    <property type="evidence" value="ECO:0007669"/>
    <property type="project" value="UniProtKB-ARBA"/>
</dbReference>
<evidence type="ECO:0000313" key="10">
    <source>
        <dbReference type="EMBL" id="PBC25513.1"/>
    </source>
</evidence>
<feature type="compositionally biased region" description="Basic and acidic residues" evidence="8">
    <location>
        <begin position="611"/>
        <end position="637"/>
    </location>
</feature>
<dbReference type="CDD" id="cd06145">
    <property type="entry name" value="REX1_like"/>
    <property type="match status" value="1"/>
</dbReference>
<dbReference type="PANTHER" id="PTHR12801:SF115">
    <property type="entry name" value="FI18136P1-RELATED"/>
    <property type="match status" value="1"/>
</dbReference>
<evidence type="ECO:0000259" key="9">
    <source>
        <dbReference type="PROSITE" id="PS50103"/>
    </source>
</evidence>
<proteinExistence type="inferred from homology"/>
<evidence type="ECO:0000256" key="5">
    <source>
        <dbReference type="ARBA" id="ARBA00022839"/>
    </source>
</evidence>
<keyword evidence="7" id="KW-0863">Zinc-finger</keyword>
<dbReference type="GO" id="GO:0004527">
    <property type="term" value="F:exonuclease activity"/>
    <property type="evidence" value="ECO:0007669"/>
    <property type="project" value="UniProtKB-KW"/>
</dbReference>
<feature type="zinc finger region" description="C3H1-type" evidence="7">
    <location>
        <begin position="7"/>
        <end position="33"/>
    </location>
</feature>
<evidence type="ECO:0000313" key="11">
    <source>
        <dbReference type="Proteomes" id="UP000242457"/>
    </source>
</evidence>
<feature type="compositionally biased region" description="Basic and acidic residues" evidence="8">
    <location>
        <begin position="397"/>
        <end position="421"/>
    </location>
</feature>
<evidence type="ECO:0000256" key="2">
    <source>
        <dbReference type="ARBA" id="ARBA00006357"/>
    </source>
</evidence>
<dbReference type="PANTHER" id="PTHR12801">
    <property type="entry name" value="RNA EXONUCLEASE REXO1 / RECO3 FAMILY MEMBER-RELATED"/>
    <property type="match status" value="1"/>
</dbReference>
<organism evidence="10 11">
    <name type="scientific">Apis cerana cerana</name>
    <name type="common">Oriental honeybee</name>
    <dbReference type="NCBI Taxonomy" id="94128"/>
    <lineage>
        <taxon>Eukaryota</taxon>
        <taxon>Metazoa</taxon>
        <taxon>Ecdysozoa</taxon>
        <taxon>Arthropoda</taxon>
        <taxon>Hexapoda</taxon>
        <taxon>Insecta</taxon>
        <taxon>Pterygota</taxon>
        <taxon>Neoptera</taxon>
        <taxon>Endopterygota</taxon>
        <taxon>Hymenoptera</taxon>
        <taxon>Apocrita</taxon>
        <taxon>Aculeata</taxon>
        <taxon>Apoidea</taxon>
        <taxon>Anthophila</taxon>
        <taxon>Apidae</taxon>
        <taxon>Apis</taxon>
    </lineage>
</organism>
<dbReference type="OrthoDB" id="16516at2759"/>
<dbReference type="InterPro" id="IPR031736">
    <property type="entry name" value="REXO1-like_dom"/>
</dbReference>
<dbReference type="Proteomes" id="UP000242457">
    <property type="component" value="Unassembled WGS sequence"/>
</dbReference>
<name>A0A2A3E184_APICC</name>
<keyword evidence="11" id="KW-1185">Reference proteome</keyword>
<evidence type="ECO:0000256" key="8">
    <source>
        <dbReference type="SAM" id="MobiDB-lite"/>
    </source>
</evidence>
<dbReference type="GO" id="GO:0008270">
    <property type="term" value="F:zinc ion binding"/>
    <property type="evidence" value="ECO:0007669"/>
    <property type="project" value="UniProtKB-KW"/>
</dbReference>
<keyword evidence="7" id="KW-0479">Metal-binding</keyword>
<keyword evidence="3" id="KW-0540">Nuclease</keyword>
<dbReference type="PROSITE" id="PS50103">
    <property type="entry name" value="ZF_C3H1"/>
    <property type="match status" value="1"/>
</dbReference>
<protein>
    <submittedName>
        <fullName evidence="10">RNA exonuclease</fullName>
    </submittedName>
</protein>
<dbReference type="SUPFAM" id="SSF53098">
    <property type="entry name" value="Ribonuclease H-like"/>
    <property type="match status" value="1"/>
</dbReference>
<evidence type="ECO:0000256" key="1">
    <source>
        <dbReference type="ARBA" id="ARBA00004123"/>
    </source>
</evidence>
<dbReference type="InterPro" id="IPR013520">
    <property type="entry name" value="Ribonucl_H"/>
</dbReference>
<feature type="region of interest" description="Disordered" evidence="8">
    <location>
        <begin position="266"/>
        <end position="319"/>
    </location>
</feature>
<dbReference type="FunFam" id="3.30.420.10:FF:000031">
    <property type="entry name" value="RNA exonuclease 1"/>
    <property type="match status" value="1"/>
</dbReference>
<accession>A0A2A3E184</accession>
<feature type="compositionally biased region" description="Polar residues" evidence="8">
    <location>
        <begin position="384"/>
        <end position="396"/>
    </location>
</feature>
<evidence type="ECO:0000256" key="3">
    <source>
        <dbReference type="ARBA" id="ARBA00022722"/>
    </source>
</evidence>
<dbReference type="GO" id="GO:0003676">
    <property type="term" value="F:nucleic acid binding"/>
    <property type="evidence" value="ECO:0007669"/>
    <property type="project" value="InterPro"/>
</dbReference>